<comment type="subcellular location">
    <subcellularLocation>
        <location evidence="1">Cell membrane</location>
        <topology evidence="1">Single-pass type II membrane protein</topology>
    </subcellularLocation>
</comment>
<dbReference type="PANTHER" id="PTHR45710:SF35">
    <property type="entry name" value="C-TYPE LECTIN DOMAIN FAMILY 2 MEMBER D"/>
    <property type="match status" value="1"/>
</dbReference>
<dbReference type="Proteomes" id="UP000694547">
    <property type="component" value="Chromosome 3"/>
</dbReference>
<protein>
    <recommendedName>
        <fullName evidence="7">C-type lectin domain-containing protein</fullName>
    </recommendedName>
</protein>
<keyword evidence="9" id="KW-1185">Reference proteome</keyword>
<dbReference type="InterPro" id="IPR001304">
    <property type="entry name" value="C-type_lectin-like"/>
</dbReference>
<dbReference type="InterPro" id="IPR050828">
    <property type="entry name" value="C-type_lectin/matrix_domain"/>
</dbReference>
<feature type="domain" description="C-type lectin" evidence="7">
    <location>
        <begin position="146"/>
        <end position="217"/>
    </location>
</feature>
<sequence length="265" mass="30359">MPILVIIHFIVQILVKKEQISIKNTCNFLKRYKGTFDYWIGLRRNSPEHPWRWTDNTEYNSLMLPACVSVPEEGIRPPGTRVTDGKKLQEKCLRIVSPESPAKLYCCYTVIAVLTAAVIALSVALSVLVNSPGSYYATCPRNWIGFGSKCFYFSEDMRNWTSSQTSCMAEGAHLALFESLEELNFLKRYTGNSDHWIDLHRESPEHPWWIENTKYNNLVLIQGGGEYAYLNESGISGARDYMHKKWICSKSNRYTLQCPEILNPG</sequence>
<reference evidence="8" key="3">
    <citation type="submission" date="2025-09" db="UniProtKB">
        <authorList>
            <consortium name="Ensembl"/>
        </authorList>
    </citation>
    <scope>IDENTIFICATION</scope>
</reference>
<keyword evidence="2" id="KW-0812">Transmembrane</keyword>
<evidence type="ECO:0000256" key="4">
    <source>
        <dbReference type="ARBA" id="ARBA00022968"/>
    </source>
</evidence>
<dbReference type="PROSITE" id="PS50041">
    <property type="entry name" value="C_TYPE_LECTIN_2"/>
    <property type="match status" value="1"/>
</dbReference>
<dbReference type="GO" id="GO:0030246">
    <property type="term" value="F:carbohydrate binding"/>
    <property type="evidence" value="ECO:0007669"/>
    <property type="project" value="UniProtKB-KW"/>
</dbReference>
<name>A0A8C8UQD7_PERMB</name>
<dbReference type="Gene3D" id="3.10.100.10">
    <property type="entry name" value="Mannose-Binding Protein A, subunit A"/>
    <property type="match status" value="2"/>
</dbReference>
<proteinExistence type="predicted"/>
<dbReference type="SMART" id="SM00034">
    <property type="entry name" value="CLECT"/>
    <property type="match status" value="1"/>
</dbReference>
<dbReference type="GO" id="GO:0009897">
    <property type="term" value="C:external side of plasma membrane"/>
    <property type="evidence" value="ECO:0007669"/>
    <property type="project" value="TreeGrafter"/>
</dbReference>
<accession>A0A8C8UQD7</accession>
<evidence type="ECO:0000256" key="2">
    <source>
        <dbReference type="ARBA" id="ARBA00022692"/>
    </source>
</evidence>
<evidence type="ECO:0000256" key="5">
    <source>
        <dbReference type="ARBA" id="ARBA00022989"/>
    </source>
</evidence>
<evidence type="ECO:0000313" key="9">
    <source>
        <dbReference type="Proteomes" id="UP000694547"/>
    </source>
</evidence>
<evidence type="ECO:0000313" key="8">
    <source>
        <dbReference type="Ensembl" id="ENSPEMP00000035032.1"/>
    </source>
</evidence>
<dbReference type="GO" id="GO:0046703">
    <property type="term" value="F:natural killer cell lectin-like receptor binding"/>
    <property type="evidence" value="ECO:0007669"/>
    <property type="project" value="TreeGrafter"/>
</dbReference>
<dbReference type="InterPro" id="IPR033992">
    <property type="entry name" value="NKR-like_CTLD"/>
</dbReference>
<dbReference type="InterPro" id="IPR016186">
    <property type="entry name" value="C-type_lectin-like/link_sf"/>
</dbReference>
<reference evidence="8 9" key="1">
    <citation type="submission" date="2018-10" db="EMBL/GenBank/DDBJ databases">
        <title>Improved assembly of the deer mouse Peromyscus maniculatus genome.</title>
        <authorList>
            <person name="Lassance J.-M."/>
            <person name="Hoekstra H.E."/>
        </authorList>
    </citation>
    <scope>NUCLEOTIDE SEQUENCE [LARGE SCALE GENOMIC DNA]</scope>
</reference>
<keyword evidence="5" id="KW-1133">Transmembrane helix</keyword>
<organism evidence="8 9">
    <name type="scientific">Peromyscus maniculatus bairdii</name>
    <name type="common">Prairie deer mouse</name>
    <dbReference type="NCBI Taxonomy" id="230844"/>
    <lineage>
        <taxon>Eukaryota</taxon>
        <taxon>Metazoa</taxon>
        <taxon>Chordata</taxon>
        <taxon>Craniata</taxon>
        <taxon>Vertebrata</taxon>
        <taxon>Euteleostomi</taxon>
        <taxon>Mammalia</taxon>
        <taxon>Eutheria</taxon>
        <taxon>Euarchontoglires</taxon>
        <taxon>Glires</taxon>
        <taxon>Rodentia</taxon>
        <taxon>Myomorpha</taxon>
        <taxon>Muroidea</taxon>
        <taxon>Cricetidae</taxon>
        <taxon>Neotominae</taxon>
        <taxon>Peromyscus</taxon>
    </lineage>
</organism>
<evidence type="ECO:0000256" key="3">
    <source>
        <dbReference type="ARBA" id="ARBA00022734"/>
    </source>
</evidence>
<dbReference type="PANTHER" id="PTHR45710">
    <property type="entry name" value="C-TYPE LECTIN DOMAIN-CONTAINING PROTEIN 180"/>
    <property type="match status" value="1"/>
</dbReference>
<evidence type="ECO:0000259" key="7">
    <source>
        <dbReference type="PROSITE" id="PS50041"/>
    </source>
</evidence>
<reference evidence="8" key="2">
    <citation type="submission" date="2025-08" db="UniProtKB">
        <authorList>
            <consortium name="Ensembl"/>
        </authorList>
    </citation>
    <scope>IDENTIFICATION</scope>
</reference>
<evidence type="ECO:0000256" key="1">
    <source>
        <dbReference type="ARBA" id="ARBA00004401"/>
    </source>
</evidence>
<keyword evidence="3" id="KW-0430">Lectin</keyword>
<dbReference type="AlphaFoldDB" id="A0A8C8UQD7"/>
<dbReference type="InterPro" id="IPR016187">
    <property type="entry name" value="CTDL_fold"/>
</dbReference>
<dbReference type="Ensembl" id="ENSPEMT00000033950.1">
    <property type="protein sequence ID" value="ENSPEMP00000035032.1"/>
    <property type="gene ID" value="ENSPEMG00000008415.2"/>
</dbReference>
<dbReference type="GeneTree" id="ENSGT00940000155319"/>
<evidence type="ECO:0000256" key="6">
    <source>
        <dbReference type="ARBA" id="ARBA00023136"/>
    </source>
</evidence>
<dbReference type="SUPFAM" id="SSF56436">
    <property type="entry name" value="C-type lectin-like"/>
    <property type="match status" value="2"/>
</dbReference>
<keyword evidence="4" id="KW-0735">Signal-anchor</keyword>
<dbReference type="Pfam" id="PF00059">
    <property type="entry name" value="Lectin_C"/>
    <property type="match status" value="1"/>
</dbReference>
<keyword evidence="6" id="KW-0472">Membrane</keyword>
<dbReference type="CDD" id="cd03593">
    <property type="entry name" value="CLECT_NK_receptors_like"/>
    <property type="match status" value="1"/>
</dbReference>